<feature type="compositionally biased region" description="Polar residues" evidence="1">
    <location>
        <begin position="1"/>
        <end position="15"/>
    </location>
</feature>
<evidence type="ECO:0000313" key="3">
    <source>
        <dbReference type="Proteomes" id="UP000800035"/>
    </source>
</evidence>
<evidence type="ECO:0000256" key="1">
    <source>
        <dbReference type="SAM" id="MobiDB-lite"/>
    </source>
</evidence>
<keyword evidence="3" id="KW-1185">Reference proteome</keyword>
<feature type="compositionally biased region" description="Basic and acidic residues" evidence="1">
    <location>
        <begin position="111"/>
        <end position="124"/>
    </location>
</feature>
<proteinExistence type="predicted"/>
<protein>
    <submittedName>
        <fullName evidence="2">Uncharacterized protein</fullName>
    </submittedName>
</protein>
<evidence type="ECO:0000313" key="2">
    <source>
        <dbReference type="EMBL" id="KAF1948914.1"/>
    </source>
</evidence>
<dbReference type="AlphaFoldDB" id="A0A6A5T9V3"/>
<feature type="region of interest" description="Disordered" evidence="1">
    <location>
        <begin position="1"/>
        <end position="22"/>
    </location>
</feature>
<gene>
    <name evidence="2" type="ORF">CC80DRAFT_555902</name>
</gene>
<sequence length="132" mass="14330">METRDSNNLQHNEMVSESSSASSNTILRSLDPAFESRIDISLNYSTLTFADHVGITENALEGLATWEFNGRQIESAIKTEGILAAKKEPLNAQHLRGVLTLRSKTLGPMDRNSEEGKDAADRKAVANGVGTV</sequence>
<name>A0A6A5T9V3_9PLEO</name>
<dbReference type="OrthoDB" id="10042665at2759"/>
<accession>A0A6A5T9V3</accession>
<dbReference type="Proteomes" id="UP000800035">
    <property type="component" value="Unassembled WGS sequence"/>
</dbReference>
<feature type="region of interest" description="Disordered" evidence="1">
    <location>
        <begin position="106"/>
        <end position="132"/>
    </location>
</feature>
<dbReference type="EMBL" id="ML977046">
    <property type="protein sequence ID" value="KAF1948914.1"/>
    <property type="molecule type" value="Genomic_DNA"/>
</dbReference>
<reference evidence="2" key="1">
    <citation type="journal article" date="2020" name="Stud. Mycol.">
        <title>101 Dothideomycetes genomes: a test case for predicting lifestyles and emergence of pathogens.</title>
        <authorList>
            <person name="Haridas S."/>
            <person name="Albert R."/>
            <person name="Binder M."/>
            <person name="Bloem J."/>
            <person name="Labutti K."/>
            <person name="Salamov A."/>
            <person name="Andreopoulos B."/>
            <person name="Baker S."/>
            <person name="Barry K."/>
            <person name="Bills G."/>
            <person name="Bluhm B."/>
            <person name="Cannon C."/>
            <person name="Castanera R."/>
            <person name="Culley D."/>
            <person name="Daum C."/>
            <person name="Ezra D."/>
            <person name="Gonzalez J."/>
            <person name="Henrissat B."/>
            <person name="Kuo A."/>
            <person name="Liang C."/>
            <person name="Lipzen A."/>
            <person name="Lutzoni F."/>
            <person name="Magnuson J."/>
            <person name="Mondo S."/>
            <person name="Nolan M."/>
            <person name="Ohm R."/>
            <person name="Pangilinan J."/>
            <person name="Park H.-J."/>
            <person name="Ramirez L."/>
            <person name="Alfaro M."/>
            <person name="Sun H."/>
            <person name="Tritt A."/>
            <person name="Yoshinaga Y."/>
            <person name="Zwiers L.-H."/>
            <person name="Turgeon B."/>
            <person name="Goodwin S."/>
            <person name="Spatafora J."/>
            <person name="Crous P."/>
            <person name="Grigoriev I."/>
        </authorList>
    </citation>
    <scope>NUCLEOTIDE SEQUENCE</scope>
    <source>
        <strain evidence="2">CBS 675.92</strain>
    </source>
</reference>
<organism evidence="2 3">
    <name type="scientific">Byssothecium circinans</name>
    <dbReference type="NCBI Taxonomy" id="147558"/>
    <lineage>
        <taxon>Eukaryota</taxon>
        <taxon>Fungi</taxon>
        <taxon>Dikarya</taxon>
        <taxon>Ascomycota</taxon>
        <taxon>Pezizomycotina</taxon>
        <taxon>Dothideomycetes</taxon>
        <taxon>Pleosporomycetidae</taxon>
        <taxon>Pleosporales</taxon>
        <taxon>Massarineae</taxon>
        <taxon>Massarinaceae</taxon>
        <taxon>Byssothecium</taxon>
    </lineage>
</organism>